<sequence>MVRFIYKREQFFSALGEQYPELAINGESWNTLKEYEEAFRPFYIATKLMQTQHQPFSEFYMQWLNGIRELSKLKNNRFVSLLSNGLMHRLKLLKENQLFRAALYLDPRFNFLDSKEFLI</sequence>
<dbReference type="STRING" id="199890.A0A182PWP2"/>
<dbReference type="SUPFAM" id="SSF53098">
    <property type="entry name" value="Ribonuclease H-like"/>
    <property type="match status" value="1"/>
</dbReference>
<reference evidence="1" key="2">
    <citation type="submission" date="2020-05" db="UniProtKB">
        <authorList>
            <consortium name="EnsemblMetazoa"/>
        </authorList>
    </citation>
    <scope>IDENTIFICATION</scope>
    <source>
        <strain evidence="1">Epiroticus2</strain>
    </source>
</reference>
<protein>
    <submittedName>
        <fullName evidence="1">Uncharacterized protein</fullName>
    </submittedName>
</protein>
<accession>A0A182PWP2</accession>
<organism evidence="1 2">
    <name type="scientific">Anopheles epiroticus</name>
    <dbReference type="NCBI Taxonomy" id="199890"/>
    <lineage>
        <taxon>Eukaryota</taxon>
        <taxon>Metazoa</taxon>
        <taxon>Ecdysozoa</taxon>
        <taxon>Arthropoda</taxon>
        <taxon>Hexapoda</taxon>
        <taxon>Insecta</taxon>
        <taxon>Pterygota</taxon>
        <taxon>Neoptera</taxon>
        <taxon>Endopterygota</taxon>
        <taxon>Diptera</taxon>
        <taxon>Nematocera</taxon>
        <taxon>Culicoidea</taxon>
        <taxon>Culicidae</taxon>
        <taxon>Anophelinae</taxon>
        <taxon>Anopheles</taxon>
    </lineage>
</organism>
<evidence type="ECO:0000313" key="1">
    <source>
        <dbReference type="EnsemblMetazoa" id="AEPI011379-PA"/>
    </source>
</evidence>
<dbReference type="InterPro" id="IPR012337">
    <property type="entry name" value="RNaseH-like_sf"/>
</dbReference>
<dbReference type="AlphaFoldDB" id="A0A182PWP2"/>
<keyword evidence="2" id="KW-1185">Reference proteome</keyword>
<reference evidence="2" key="1">
    <citation type="submission" date="2013-03" db="EMBL/GenBank/DDBJ databases">
        <title>The Genome Sequence of Anopheles epiroticus epiroticus2.</title>
        <authorList>
            <consortium name="The Broad Institute Genomics Platform"/>
            <person name="Neafsey D.E."/>
            <person name="Howell P."/>
            <person name="Walker B."/>
            <person name="Young S.K."/>
            <person name="Zeng Q."/>
            <person name="Gargeya S."/>
            <person name="Fitzgerald M."/>
            <person name="Haas B."/>
            <person name="Abouelleil A."/>
            <person name="Allen A.W."/>
            <person name="Alvarado L."/>
            <person name="Arachchi H.M."/>
            <person name="Berlin A.M."/>
            <person name="Chapman S.B."/>
            <person name="Gainer-Dewar J."/>
            <person name="Goldberg J."/>
            <person name="Griggs A."/>
            <person name="Gujja S."/>
            <person name="Hansen M."/>
            <person name="Howarth C."/>
            <person name="Imamovic A."/>
            <person name="Ireland A."/>
            <person name="Larimer J."/>
            <person name="McCowan C."/>
            <person name="Murphy C."/>
            <person name="Pearson M."/>
            <person name="Poon T.W."/>
            <person name="Priest M."/>
            <person name="Roberts A."/>
            <person name="Saif S."/>
            <person name="Shea T."/>
            <person name="Sisk P."/>
            <person name="Sykes S."/>
            <person name="Wortman J."/>
            <person name="Nusbaum C."/>
            <person name="Birren B."/>
        </authorList>
    </citation>
    <scope>NUCLEOTIDE SEQUENCE [LARGE SCALE GENOMIC DNA]</scope>
    <source>
        <strain evidence="2">Epiroticus2</strain>
    </source>
</reference>
<dbReference type="VEuPathDB" id="VectorBase:AEPI011379"/>
<dbReference type="Proteomes" id="UP000075885">
    <property type="component" value="Unassembled WGS sequence"/>
</dbReference>
<proteinExistence type="predicted"/>
<evidence type="ECO:0000313" key="2">
    <source>
        <dbReference type="Proteomes" id="UP000075885"/>
    </source>
</evidence>
<name>A0A182PWP2_9DIPT</name>
<dbReference type="EnsemblMetazoa" id="AEPI011379-RA">
    <property type="protein sequence ID" value="AEPI011379-PA"/>
    <property type="gene ID" value="AEPI011379"/>
</dbReference>